<keyword evidence="2" id="KW-1003">Cell membrane</keyword>
<dbReference type="Proteomes" id="UP000030980">
    <property type="component" value="Unassembled WGS sequence"/>
</dbReference>
<sequence length="522" mass="56796">MRKNLPVTQRERTFPAEQRLISTTDLKGQITYCNDAFVQISGFNREELQRAPHNLVRHPDVPPAVFAHMWQTLKSGRPWMGIVKNRCKTGDHYWVNAYVVPILENGKVVGYESVRSKPSGEQIRRAEALYRRINGGKPAVPRRARWLPVLLNWLPFILVSQIGFAVGAWLNSGWGFALAALLSIPLGLAGLYWQTRGPRHLLGVAKSQGIADPLIARMYTDGLGISSQLEMAMISQHLHLQTCLTRLQDTAEQLTRQASQADQLAQNSSSGLQNQLRETERVAESIRLLSSATHEVASHIGQTAEATRNAKALADQGRLIAEQASRAIEQLSQAAGHSSATVARLAQDSSEIGGVVDVIKGITDQTNLLALNAAIEAARAGEMGRGFAVVADEVRLLARRTADSTEQIHQLIATLQRTAEEAVQAMEDSRRQADDSVAQVLNADRALAGIGEAVHRIADMAGQIATAAEQQSTTAGEINRNIDTIALLAERTAGEAAGTAQLSKELTATARGQHALVERFNR</sequence>
<dbReference type="PANTHER" id="PTHR32089">
    <property type="entry name" value="METHYL-ACCEPTING CHEMOTAXIS PROTEIN MCPB"/>
    <property type="match status" value="1"/>
</dbReference>
<feature type="domain" description="Methyl-accepting transducer" evidence="13">
    <location>
        <begin position="250"/>
        <end position="486"/>
    </location>
</feature>
<dbReference type="GO" id="GO:0004888">
    <property type="term" value="F:transmembrane signaling receptor activity"/>
    <property type="evidence" value="ECO:0007669"/>
    <property type="project" value="InterPro"/>
</dbReference>
<dbReference type="PRINTS" id="PR00260">
    <property type="entry name" value="CHEMTRNSDUCR"/>
</dbReference>
<evidence type="ECO:0000256" key="2">
    <source>
        <dbReference type="ARBA" id="ARBA00022475"/>
    </source>
</evidence>
<evidence type="ECO:0000256" key="5">
    <source>
        <dbReference type="ARBA" id="ARBA00022519"/>
    </source>
</evidence>
<evidence type="ECO:0000256" key="8">
    <source>
        <dbReference type="ARBA" id="ARBA00023136"/>
    </source>
</evidence>
<keyword evidence="7 12" id="KW-1133">Transmembrane helix</keyword>
<dbReference type="InterPro" id="IPR000014">
    <property type="entry name" value="PAS"/>
</dbReference>
<dbReference type="Pfam" id="PF08447">
    <property type="entry name" value="PAS_3"/>
    <property type="match status" value="1"/>
</dbReference>
<dbReference type="Gene3D" id="1.10.287.950">
    <property type="entry name" value="Methyl-accepting chemotaxis protein"/>
    <property type="match status" value="1"/>
</dbReference>
<comment type="similarity">
    <text evidence="10">Belongs to the methyl-accepting chemotaxis (MCP) protein family.</text>
</comment>
<dbReference type="PROSITE" id="PS50111">
    <property type="entry name" value="CHEMOTAXIS_TRANSDUC_2"/>
    <property type="match status" value="1"/>
</dbReference>
<dbReference type="NCBIfam" id="TIGR00229">
    <property type="entry name" value="sensory_box"/>
    <property type="match status" value="1"/>
</dbReference>
<evidence type="ECO:0000256" key="11">
    <source>
        <dbReference type="PROSITE-ProRule" id="PRU00284"/>
    </source>
</evidence>
<evidence type="ECO:0000313" key="16">
    <source>
        <dbReference type="Proteomes" id="UP000030980"/>
    </source>
</evidence>
<dbReference type="FunFam" id="3.30.450.20:FF:000046">
    <property type="entry name" value="Aerotaxis sensor receptor"/>
    <property type="match status" value="1"/>
</dbReference>
<reference evidence="15 16" key="1">
    <citation type="submission" date="2014-11" db="EMBL/GenBank/DDBJ databases">
        <title>Genome sequence of Pseudomonas tuomuerensis JCM 14085.</title>
        <authorList>
            <person name="Shin S.-K."/>
            <person name="Yi H."/>
        </authorList>
    </citation>
    <scope>NUCLEOTIDE SEQUENCE [LARGE SCALE GENOMIC DNA]</scope>
    <source>
        <strain evidence="15 16">JCM 14085</strain>
    </source>
</reference>
<evidence type="ECO:0000256" key="6">
    <source>
        <dbReference type="ARBA" id="ARBA00022692"/>
    </source>
</evidence>
<dbReference type="SUPFAM" id="SSF55785">
    <property type="entry name" value="PYP-like sensor domain (PAS domain)"/>
    <property type="match status" value="1"/>
</dbReference>
<evidence type="ECO:0000256" key="7">
    <source>
        <dbReference type="ARBA" id="ARBA00022989"/>
    </source>
</evidence>
<evidence type="ECO:0000256" key="10">
    <source>
        <dbReference type="ARBA" id="ARBA00029447"/>
    </source>
</evidence>
<dbReference type="FunFam" id="1.10.287.950:FF:000001">
    <property type="entry name" value="Methyl-accepting chemotaxis sensory transducer"/>
    <property type="match status" value="1"/>
</dbReference>
<dbReference type="InterPro" id="IPR035965">
    <property type="entry name" value="PAS-like_dom_sf"/>
</dbReference>
<dbReference type="InterPro" id="IPR004090">
    <property type="entry name" value="Chemotax_Me-accpt_rcpt"/>
</dbReference>
<protein>
    <submittedName>
        <fullName evidence="15">Chemotaxis protein</fullName>
    </submittedName>
</protein>
<dbReference type="Gene3D" id="3.30.450.20">
    <property type="entry name" value="PAS domain"/>
    <property type="match status" value="1"/>
</dbReference>
<dbReference type="OrthoDB" id="5675566at2"/>
<feature type="domain" description="PAS" evidence="14">
    <location>
        <begin position="21"/>
        <end position="48"/>
    </location>
</feature>
<dbReference type="GO" id="GO:0005886">
    <property type="term" value="C:plasma membrane"/>
    <property type="evidence" value="ECO:0007669"/>
    <property type="project" value="UniProtKB-SubCell"/>
</dbReference>
<feature type="transmembrane region" description="Helical" evidence="12">
    <location>
        <begin position="150"/>
        <end position="170"/>
    </location>
</feature>
<gene>
    <name evidence="15" type="ORF">PT85_03150</name>
</gene>
<comment type="subcellular location">
    <subcellularLocation>
        <location evidence="1">Cell inner membrane</location>
        <topology evidence="1">Multi-pass membrane protein</topology>
    </subcellularLocation>
</comment>
<evidence type="ECO:0000256" key="9">
    <source>
        <dbReference type="ARBA" id="ARBA00023224"/>
    </source>
</evidence>
<keyword evidence="5" id="KW-0997">Cell inner membrane</keyword>
<evidence type="ECO:0000256" key="1">
    <source>
        <dbReference type="ARBA" id="ARBA00004429"/>
    </source>
</evidence>
<dbReference type="STRING" id="706570.PT85_03150"/>
<dbReference type="InterPro" id="IPR013655">
    <property type="entry name" value="PAS_fold_3"/>
</dbReference>
<evidence type="ECO:0000256" key="3">
    <source>
        <dbReference type="ARBA" id="ARBA00022481"/>
    </source>
</evidence>
<dbReference type="EMBL" id="JTAK01000001">
    <property type="protein sequence ID" value="KHO66570.1"/>
    <property type="molecule type" value="Genomic_DNA"/>
</dbReference>
<dbReference type="GO" id="GO:0052131">
    <property type="term" value="P:positive aerotaxis"/>
    <property type="evidence" value="ECO:0007669"/>
    <property type="project" value="UniProtKB-ARBA"/>
</dbReference>
<proteinExistence type="inferred from homology"/>
<dbReference type="CDD" id="cd00130">
    <property type="entry name" value="PAS"/>
    <property type="match status" value="1"/>
</dbReference>
<keyword evidence="6 12" id="KW-0812">Transmembrane</keyword>
<comment type="caution">
    <text evidence="15">The sequence shown here is derived from an EMBL/GenBank/DDBJ whole genome shotgun (WGS) entry which is preliminary data.</text>
</comment>
<keyword evidence="9 11" id="KW-0807">Transducer</keyword>
<dbReference type="GO" id="GO:0007165">
    <property type="term" value="P:signal transduction"/>
    <property type="evidence" value="ECO:0007669"/>
    <property type="project" value="UniProtKB-KW"/>
</dbReference>
<keyword evidence="8 12" id="KW-0472">Membrane</keyword>
<keyword evidence="3" id="KW-0488">Methylation</keyword>
<keyword evidence="4" id="KW-0145">Chemotaxis</keyword>
<accession>A0A0B3BVA0</accession>
<name>A0A0B3BVA0_9PSED</name>
<organism evidence="15 16">
    <name type="scientific">Pseudomonas flexibilis</name>
    <dbReference type="NCBI Taxonomy" id="706570"/>
    <lineage>
        <taxon>Bacteria</taxon>
        <taxon>Pseudomonadati</taxon>
        <taxon>Pseudomonadota</taxon>
        <taxon>Gammaproteobacteria</taxon>
        <taxon>Pseudomonadales</taxon>
        <taxon>Pseudomonadaceae</taxon>
        <taxon>Pseudomonas</taxon>
    </lineage>
</organism>
<dbReference type="Pfam" id="PF00015">
    <property type="entry name" value="MCPsignal"/>
    <property type="match status" value="1"/>
</dbReference>
<dbReference type="AlphaFoldDB" id="A0A0B3BVA0"/>
<evidence type="ECO:0000313" key="15">
    <source>
        <dbReference type="EMBL" id="KHO66570.1"/>
    </source>
</evidence>
<evidence type="ECO:0000256" key="4">
    <source>
        <dbReference type="ARBA" id="ARBA00022500"/>
    </source>
</evidence>
<dbReference type="InterPro" id="IPR004089">
    <property type="entry name" value="MCPsignal_dom"/>
</dbReference>
<evidence type="ECO:0000259" key="14">
    <source>
        <dbReference type="PROSITE" id="PS50112"/>
    </source>
</evidence>
<keyword evidence="16" id="KW-1185">Reference proteome</keyword>
<dbReference type="CDD" id="cd11386">
    <property type="entry name" value="MCP_signal"/>
    <property type="match status" value="1"/>
</dbReference>
<dbReference type="PANTHER" id="PTHR32089:SF74">
    <property type="entry name" value="METHYL-ACCEPTING CHEMOTAXIS PROTEIN AER"/>
    <property type="match status" value="1"/>
</dbReference>
<dbReference type="SMART" id="SM00283">
    <property type="entry name" value="MA"/>
    <property type="match status" value="1"/>
</dbReference>
<feature type="transmembrane region" description="Helical" evidence="12">
    <location>
        <begin position="176"/>
        <end position="193"/>
    </location>
</feature>
<dbReference type="PROSITE" id="PS50112">
    <property type="entry name" value="PAS"/>
    <property type="match status" value="1"/>
</dbReference>
<dbReference type="SUPFAM" id="SSF58104">
    <property type="entry name" value="Methyl-accepting chemotaxis protein (MCP) signaling domain"/>
    <property type="match status" value="1"/>
</dbReference>
<evidence type="ECO:0000259" key="13">
    <source>
        <dbReference type="PROSITE" id="PS50111"/>
    </source>
</evidence>
<evidence type="ECO:0000256" key="12">
    <source>
        <dbReference type="SAM" id="Phobius"/>
    </source>
</evidence>